<keyword evidence="3" id="KW-1185">Reference proteome</keyword>
<dbReference type="Proteomes" id="UP000241190">
    <property type="component" value="Unassembled WGS sequence"/>
</dbReference>
<dbReference type="GeneID" id="93547537"/>
<dbReference type="PIRSF" id="PIRSF020736">
    <property type="entry name" value="MiaE"/>
    <property type="match status" value="1"/>
</dbReference>
<dbReference type="GO" id="GO:0045301">
    <property type="term" value="F:tRNA 2-(methylsulfanyl)-N(6)-isopentenyladenosine(37) hydroxylase activity"/>
    <property type="evidence" value="ECO:0007669"/>
    <property type="project" value="InterPro"/>
</dbReference>
<accession>A0A0D8P9S5</accession>
<dbReference type="Pfam" id="PF06175">
    <property type="entry name" value="MiaE"/>
    <property type="match status" value="1"/>
</dbReference>
<dbReference type="SUPFAM" id="SSF47240">
    <property type="entry name" value="Ferritin-like"/>
    <property type="match status" value="1"/>
</dbReference>
<dbReference type="RefSeq" id="WP_045035652.1">
    <property type="nucleotide sequence ID" value="NZ_JZSR01000002.1"/>
</dbReference>
<organism evidence="1 4">
    <name type="scientific">Photobacterium iliopiscarium</name>
    <dbReference type="NCBI Taxonomy" id="56192"/>
    <lineage>
        <taxon>Bacteria</taxon>
        <taxon>Pseudomonadati</taxon>
        <taxon>Pseudomonadota</taxon>
        <taxon>Gammaproteobacteria</taxon>
        <taxon>Vibrionales</taxon>
        <taxon>Vibrionaceae</taxon>
        <taxon>Photobacterium</taxon>
    </lineage>
</organism>
<dbReference type="NCBIfam" id="NF047790">
    <property type="entry name" value="tRNAmsioHdxaseMiaE"/>
    <property type="match status" value="1"/>
</dbReference>
<dbReference type="PANTHER" id="PTHR42637:SF1">
    <property type="entry name" value="TRNA 2-(METHYLSULFANYL)-N(6)-ISOPENTENYLADENOSINE(37) HYDROXYLASE"/>
    <property type="match status" value="1"/>
</dbReference>
<reference evidence="1 4" key="1">
    <citation type="submission" date="2018-01" db="EMBL/GenBank/DDBJ databases">
        <title>Whole genome sequencing of Histamine producing bacteria.</title>
        <authorList>
            <person name="Butler K."/>
        </authorList>
    </citation>
    <scope>NUCLEOTIDE SEQUENCE [LARGE SCALE GENOMIC DNA]</scope>
    <source>
        <strain evidence="2 3">ATCC 51761</strain>
        <strain evidence="1 4">NCIMB 13481</strain>
    </source>
</reference>
<comment type="caution">
    <text evidence="1">The sequence shown here is derived from an EMBL/GenBank/DDBJ whole genome shotgun (WGS) entry which is preliminary data.</text>
</comment>
<evidence type="ECO:0000313" key="3">
    <source>
        <dbReference type="Proteomes" id="UP000241190"/>
    </source>
</evidence>
<dbReference type="Proteomes" id="UP000241954">
    <property type="component" value="Unassembled WGS sequence"/>
</dbReference>
<dbReference type="InterPro" id="IPR012347">
    <property type="entry name" value="Ferritin-like"/>
</dbReference>
<sequence length="267" mass="30492">MDNDNTQHMVNELLKPINQFLQCETPDGWIQEARKPENLIPLLVDHCNCELKASQTAMFMVRKYAVDKQSGEALMAWAKPYEDFVYGGNNRSTAHFHSKKNGLLAPLTPRSDFSHGQELIDKMVRLIKEEFHHFEQVLEIMDKRSIPYSNLHAGRYAKGLMKAVRTHEPATLIDKLIVGAYIEARSCERFAKLAPYLDPELKKFYISLLRSEARHYQDYLTLAEKIAGTNIADRIRAIGSKEAELIITPDDTFRFHSGLPVTTIACV</sequence>
<evidence type="ECO:0000313" key="2">
    <source>
        <dbReference type="EMBL" id="PSW99425.1"/>
    </source>
</evidence>
<dbReference type="OrthoDB" id="9802518at2"/>
<dbReference type="EMBL" id="PYOP01000002">
    <property type="protein sequence ID" value="PSW99425.1"/>
    <property type="molecule type" value="Genomic_DNA"/>
</dbReference>
<proteinExistence type="predicted"/>
<dbReference type="PANTHER" id="PTHR42637">
    <property type="entry name" value="TRNA-(MS[2]IO[6]A)-HYDROXYLASE"/>
    <property type="match status" value="1"/>
</dbReference>
<dbReference type="InterPro" id="IPR010386">
    <property type="entry name" value="tRNA-Hydrxlase_MiaE"/>
</dbReference>
<dbReference type="CDD" id="cd07910">
    <property type="entry name" value="MiaE"/>
    <property type="match status" value="1"/>
</dbReference>
<protein>
    <submittedName>
        <fullName evidence="1">tRNA-(Ms[2]io[6]A)-hydroxylase</fullName>
    </submittedName>
</protein>
<dbReference type="STRING" id="56192.UB38_01665"/>
<dbReference type="InterPro" id="IPR009078">
    <property type="entry name" value="Ferritin-like_SF"/>
</dbReference>
<evidence type="ECO:0000313" key="1">
    <source>
        <dbReference type="EMBL" id="PSV99300.1"/>
    </source>
</evidence>
<dbReference type="AlphaFoldDB" id="A0A0D8P9S5"/>
<dbReference type="Gene3D" id="1.20.1260.10">
    <property type="match status" value="1"/>
</dbReference>
<name>A0A0D8P9S5_9GAMM</name>
<evidence type="ECO:0000313" key="4">
    <source>
        <dbReference type="Proteomes" id="UP000241954"/>
    </source>
</evidence>
<dbReference type="GO" id="GO:0006400">
    <property type="term" value="P:tRNA modification"/>
    <property type="evidence" value="ECO:0007669"/>
    <property type="project" value="InterPro"/>
</dbReference>
<dbReference type="EMBL" id="PYLW01000002">
    <property type="protein sequence ID" value="PSV99300.1"/>
    <property type="molecule type" value="Genomic_DNA"/>
</dbReference>
<gene>
    <name evidence="1" type="ORF">C9I88_03715</name>
    <name evidence="2" type="ORF">C9J52_01180</name>
</gene>